<keyword evidence="2" id="KW-1185">Reference proteome</keyword>
<dbReference type="AlphaFoldDB" id="A0A919YAT7"/>
<protein>
    <submittedName>
        <fullName evidence="1">Uncharacterized protein</fullName>
    </submittedName>
</protein>
<name>A0A919YAT7_9BACL</name>
<gene>
    <name evidence="1" type="ORF">J34TS1_17590</name>
</gene>
<evidence type="ECO:0000313" key="2">
    <source>
        <dbReference type="Proteomes" id="UP000682811"/>
    </source>
</evidence>
<sequence length="67" mass="7658">MSPVVHNWESVEKVSREAALQEAMTWLGHHHLPVERSVARRLIKTYVSIGMGAYQLSWRVSASILKE</sequence>
<dbReference type="EMBL" id="BORT01000006">
    <property type="protein sequence ID" value="GIO46994.1"/>
    <property type="molecule type" value="Genomic_DNA"/>
</dbReference>
<evidence type="ECO:0000313" key="1">
    <source>
        <dbReference type="EMBL" id="GIO46994.1"/>
    </source>
</evidence>
<organism evidence="1 2">
    <name type="scientific">Paenibacillus azoreducens</name>
    <dbReference type="NCBI Taxonomy" id="116718"/>
    <lineage>
        <taxon>Bacteria</taxon>
        <taxon>Bacillati</taxon>
        <taxon>Bacillota</taxon>
        <taxon>Bacilli</taxon>
        <taxon>Bacillales</taxon>
        <taxon>Paenibacillaceae</taxon>
        <taxon>Paenibacillus</taxon>
    </lineage>
</organism>
<reference evidence="1 2" key="1">
    <citation type="submission" date="2021-03" db="EMBL/GenBank/DDBJ databases">
        <title>Antimicrobial resistance genes in bacteria isolated from Japanese honey, and their potential for conferring macrolide and lincosamide resistance in the American foulbrood pathogen Paenibacillus larvae.</title>
        <authorList>
            <person name="Okamoto M."/>
            <person name="Kumagai M."/>
            <person name="Kanamori H."/>
            <person name="Takamatsu D."/>
        </authorList>
    </citation>
    <scope>NUCLEOTIDE SEQUENCE [LARGE SCALE GENOMIC DNA]</scope>
    <source>
        <strain evidence="1 2">J34TS1</strain>
    </source>
</reference>
<proteinExistence type="predicted"/>
<comment type="caution">
    <text evidence="1">The sequence shown here is derived from an EMBL/GenBank/DDBJ whole genome shotgun (WGS) entry which is preliminary data.</text>
</comment>
<accession>A0A919YAT7</accession>
<dbReference type="Proteomes" id="UP000682811">
    <property type="component" value="Unassembled WGS sequence"/>
</dbReference>